<dbReference type="RefSeq" id="WP_200256734.1">
    <property type="nucleotide sequence ID" value="NZ_NRSH01000020.1"/>
</dbReference>
<dbReference type="CDD" id="cd09736">
    <property type="entry name" value="Csy2_I-F"/>
    <property type="match status" value="1"/>
</dbReference>
<keyword evidence="2" id="KW-1185">Reference proteome</keyword>
<dbReference type="NCBIfam" id="TIGR02565">
    <property type="entry name" value="cas_Csy2"/>
    <property type="match status" value="1"/>
</dbReference>
<gene>
    <name evidence="1" type="primary">csy2</name>
    <name evidence="1" type="ORF">CKO13_03145</name>
</gene>
<evidence type="ECO:0000313" key="1">
    <source>
        <dbReference type="EMBL" id="MBK1726031.1"/>
    </source>
</evidence>
<dbReference type="EMBL" id="NRSH01000020">
    <property type="protein sequence ID" value="MBK1726031.1"/>
    <property type="molecule type" value="Genomic_DNA"/>
</dbReference>
<accession>A0ABS1E2V2</accession>
<dbReference type="InterPro" id="IPR013398">
    <property type="entry name" value="CRISPR-assoc_prot_Csy2"/>
</dbReference>
<evidence type="ECO:0000313" key="2">
    <source>
        <dbReference type="Proteomes" id="UP000738126"/>
    </source>
</evidence>
<organism evidence="1 2">
    <name type="scientific">Halorhodospira neutriphila</name>
    <dbReference type="NCBI Taxonomy" id="168379"/>
    <lineage>
        <taxon>Bacteria</taxon>
        <taxon>Pseudomonadati</taxon>
        <taxon>Pseudomonadota</taxon>
        <taxon>Gammaproteobacteria</taxon>
        <taxon>Chromatiales</taxon>
        <taxon>Ectothiorhodospiraceae</taxon>
        <taxon>Halorhodospira</taxon>
    </lineage>
</organism>
<comment type="caution">
    <text evidence="1">The sequence shown here is derived from an EMBL/GenBank/DDBJ whole genome shotgun (WGS) entry which is preliminary data.</text>
</comment>
<dbReference type="Pfam" id="PF09614">
    <property type="entry name" value="Cas_Csy2"/>
    <property type="match status" value="1"/>
</dbReference>
<name>A0ABS1E2V2_9GAMM</name>
<protein>
    <submittedName>
        <fullName evidence="1">Type I-F CRISPR-associated protein Csy2</fullName>
    </submittedName>
</protein>
<sequence>MSELSHLLVIPWVRVQNANAVSSPHTWGFPAMSAFVGLMHALERTLARQGTELQFEGVGVVCHRHEPQASRSGYTHAFHLTRNPLNKKGETPAIVEEGRTHMEITLIFDVDGEACHGDAEQRARLAREVTDALMTLRVAGGSVQPAAVRRGRTPAPRLERVDEREEERQQQYRRLLRSWLPGFALVSRDDLLQQHWQEMQDEDPQASLLDAWLDLSRLNMECYVDEPGEAGSEVPKKFHWEARRPAGWIVPIPVGYGALGPLHEAGTVEGARDMGVPFRFVESLLSIGEWKSPHRLSSPEELLWYVSNREQEGLYRLCNDYPSNASDAI</sequence>
<dbReference type="Proteomes" id="UP000738126">
    <property type="component" value="Unassembled WGS sequence"/>
</dbReference>
<proteinExistence type="predicted"/>
<reference evidence="1 2" key="1">
    <citation type="journal article" date="2020" name="Microorganisms">
        <title>Osmotic Adaptation and Compatible Solute Biosynthesis of Phototrophic Bacteria as Revealed from Genome Analyses.</title>
        <authorList>
            <person name="Imhoff J.F."/>
            <person name="Rahn T."/>
            <person name="Kunzel S."/>
            <person name="Keller A."/>
            <person name="Neulinger S.C."/>
        </authorList>
    </citation>
    <scope>NUCLEOTIDE SEQUENCE [LARGE SCALE GENOMIC DNA]</scope>
    <source>
        <strain evidence="1 2">DSM 15116</strain>
    </source>
</reference>